<dbReference type="GO" id="GO:0016740">
    <property type="term" value="F:transferase activity"/>
    <property type="evidence" value="ECO:0007669"/>
    <property type="project" value="UniProtKB-KW"/>
</dbReference>
<reference evidence="1 2" key="1">
    <citation type="submission" date="2018-09" db="EMBL/GenBank/DDBJ databases">
        <title>Zymobacter palmae IAM14233 (=T109) whole genome analysis.</title>
        <authorList>
            <person name="Yanase H."/>
        </authorList>
    </citation>
    <scope>NUCLEOTIDE SEQUENCE [LARGE SCALE GENOMIC DNA]</scope>
    <source>
        <strain evidence="1 2">IAM14233</strain>
    </source>
</reference>
<keyword evidence="1" id="KW-0808">Transferase</keyword>
<name>A0A348HE79_9GAMM</name>
<sequence>MAGYLSKDDFFAWVSLCTLNAIIRELDAGISMTCQIAERIHPIVLFMPRRFG</sequence>
<keyword evidence="2" id="KW-1185">Reference proteome</keyword>
<dbReference type="EMBL" id="AP018933">
    <property type="protein sequence ID" value="BBG29931.1"/>
    <property type="molecule type" value="Genomic_DNA"/>
</dbReference>
<dbReference type="AlphaFoldDB" id="A0A348HE79"/>
<organism evidence="1 2">
    <name type="scientific">Zymobacter palmae</name>
    <dbReference type="NCBI Taxonomy" id="33074"/>
    <lineage>
        <taxon>Bacteria</taxon>
        <taxon>Pseudomonadati</taxon>
        <taxon>Pseudomonadota</taxon>
        <taxon>Gammaproteobacteria</taxon>
        <taxon>Oceanospirillales</taxon>
        <taxon>Halomonadaceae</taxon>
        <taxon>Zymobacter group</taxon>
        <taxon>Zymobacter</taxon>
    </lineage>
</organism>
<proteinExistence type="predicted"/>
<gene>
    <name evidence="1" type="ORF">ZBT109_1170</name>
</gene>
<evidence type="ECO:0000313" key="2">
    <source>
        <dbReference type="Proteomes" id="UP000267342"/>
    </source>
</evidence>
<dbReference type="Proteomes" id="UP000267342">
    <property type="component" value="Chromosome"/>
</dbReference>
<protein>
    <submittedName>
        <fullName evidence="1">Nucleotidyltransferase</fullName>
    </submittedName>
</protein>
<evidence type="ECO:0000313" key="1">
    <source>
        <dbReference type="EMBL" id="BBG29931.1"/>
    </source>
</evidence>
<dbReference type="STRING" id="1123510.GCA_000620025_01439"/>
<dbReference type="KEGG" id="zpl:ZBT109_1170"/>
<accession>A0A348HE79</accession>